<dbReference type="AlphaFoldDB" id="A0AAW0A655"/>
<dbReference type="GO" id="GO:0019783">
    <property type="term" value="F:ubiquitin-like protein peptidase activity"/>
    <property type="evidence" value="ECO:0007669"/>
    <property type="project" value="UniProtKB-ARBA"/>
</dbReference>
<feature type="region of interest" description="Disordered" evidence="4">
    <location>
        <begin position="159"/>
        <end position="231"/>
    </location>
</feature>
<dbReference type="Proteomes" id="UP001362999">
    <property type="component" value="Unassembled WGS sequence"/>
</dbReference>
<dbReference type="InterPro" id="IPR003653">
    <property type="entry name" value="Peptidase_C48_C"/>
</dbReference>
<organism evidence="6 7">
    <name type="scientific">Favolaschia claudopus</name>
    <dbReference type="NCBI Taxonomy" id="2862362"/>
    <lineage>
        <taxon>Eukaryota</taxon>
        <taxon>Fungi</taxon>
        <taxon>Dikarya</taxon>
        <taxon>Basidiomycota</taxon>
        <taxon>Agaricomycotina</taxon>
        <taxon>Agaricomycetes</taxon>
        <taxon>Agaricomycetidae</taxon>
        <taxon>Agaricales</taxon>
        <taxon>Marasmiineae</taxon>
        <taxon>Mycenaceae</taxon>
        <taxon>Favolaschia</taxon>
    </lineage>
</organism>
<accession>A0AAW0A655</accession>
<gene>
    <name evidence="6" type="ORF">R3P38DRAFT_3217289</name>
</gene>
<dbReference type="GO" id="GO:0008234">
    <property type="term" value="F:cysteine-type peptidase activity"/>
    <property type="evidence" value="ECO:0007669"/>
    <property type="project" value="InterPro"/>
</dbReference>
<evidence type="ECO:0000259" key="5">
    <source>
        <dbReference type="PROSITE" id="PS50600"/>
    </source>
</evidence>
<proteinExistence type="inferred from homology"/>
<evidence type="ECO:0000313" key="7">
    <source>
        <dbReference type="Proteomes" id="UP001362999"/>
    </source>
</evidence>
<comment type="similarity">
    <text evidence="1">Belongs to the peptidase C48 family.</text>
</comment>
<evidence type="ECO:0000313" key="6">
    <source>
        <dbReference type="EMBL" id="KAK7001137.1"/>
    </source>
</evidence>
<keyword evidence="7" id="KW-1185">Reference proteome</keyword>
<sequence>MPTCLANTRPSGTVLRAAHDLRWVRDIGDDLVHNHGVLITAVHLGPVTNEPHWVAVVFDCRDKPTIRFGDSLGAPIPVELLTALTWWLSEHSPNEAAYAKLPIAPQDEGHSCGLLVANALVHFVDDSITLDAPMLAVNLRLESFNRIATWGLEELETERERARAEDEGEPPATTYDACPRKKKNRIKQAQNWPSACPDSDKKSAPGQPGLAKNSDKTAGSAARSGSGSDKI</sequence>
<feature type="compositionally biased region" description="Low complexity" evidence="4">
    <location>
        <begin position="218"/>
        <end position="231"/>
    </location>
</feature>
<dbReference type="GO" id="GO:0006508">
    <property type="term" value="P:proteolysis"/>
    <property type="evidence" value="ECO:0007669"/>
    <property type="project" value="UniProtKB-KW"/>
</dbReference>
<protein>
    <recommendedName>
        <fullName evidence="5">Ubiquitin-like protease family profile domain-containing protein</fullName>
    </recommendedName>
</protein>
<keyword evidence="2" id="KW-0645">Protease</keyword>
<feature type="domain" description="Ubiquitin-like protease family profile" evidence="5">
    <location>
        <begin position="1"/>
        <end position="123"/>
    </location>
</feature>
<dbReference type="SUPFAM" id="SSF54001">
    <property type="entry name" value="Cysteine proteinases"/>
    <property type="match status" value="1"/>
</dbReference>
<dbReference type="Gene3D" id="3.40.395.10">
    <property type="entry name" value="Adenoviral Proteinase, Chain A"/>
    <property type="match status" value="1"/>
</dbReference>
<evidence type="ECO:0000256" key="4">
    <source>
        <dbReference type="SAM" id="MobiDB-lite"/>
    </source>
</evidence>
<name>A0AAW0A655_9AGAR</name>
<reference evidence="6 7" key="1">
    <citation type="journal article" date="2024" name="J Genomics">
        <title>Draft genome sequencing and assembly of Favolaschia claudopus CIRM-BRFM 2984 isolated from oak limbs.</title>
        <authorList>
            <person name="Navarro D."/>
            <person name="Drula E."/>
            <person name="Chaduli D."/>
            <person name="Cazenave R."/>
            <person name="Ahrendt S."/>
            <person name="Wang J."/>
            <person name="Lipzen A."/>
            <person name="Daum C."/>
            <person name="Barry K."/>
            <person name="Grigoriev I.V."/>
            <person name="Favel A."/>
            <person name="Rosso M.N."/>
            <person name="Martin F."/>
        </authorList>
    </citation>
    <scope>NUCLEOTIDE SEQUENCE [LARGE SCALE GENOMIC DNA]</scope>
    <source>
        <strain evidence="6 7">CIRM-BRFM 2984</strain>
    </source>
</reference>
<dbReference type="PROSITE" id="PS50600">
    <property type="entry name" value="ULP_PROTEASE"/>
    <property type="match status" value="1"/>
</dbReference>
<dbReference type="EMBL" id="JAWWNJ010000084">
    <property type="protein sequence ID" value="KAK7001137.1"/>
    <property type="molecule type" value="Genomic_DNA"/>
</dbReference>
<evidence type="ECO:0000256" key="3">
    <source>
        <dbReference type="ARBA" id="ARBA00022801"/>
    </source>
</evidence>
<evidence type="ECO:0000256" key="1">
    <source>
        <dbReference type="ARBA" id="ARBA00005234"/>
    </source>
</evidence>
<comment type="caution">
    <text evidence="6">The sequence shown here is derived from an EMBL/GenBank/DDBJ whole genome shotgun (WGS) entry which is preliminary data.</text>
</comment>
<dbReference type="InterPro" id="IPR038765">
    <property type="entry name" value="Papain-like_cys_pep_sf"/>
</dbReference>
<evidence type="ECO:0000256" key="2">
    <source>
        <dbReference type="ARBA" id="ARBA00022670"/>
    </source>
</evidence>
<keyword evidence="3" id="KW-0378">Hydrolase</keyword>